<evidence type="ECO:0000313" key="4">
    <source>
        <dbReference type="Proteomes" id="UP001156690"/>
    </source>
</evidence>
<keyword evidence="1" id="KW-0472">Membrane</keyword>
<dbReference type="Gene3D" id="3.30.450.40">
    <property type="match status" value="1"/>
</dbReference>
<dbReference type="Proteomes" id="UP001156690">
    <property type="component" value="Unassembled WGS sequence"/>
</dbReference>
<keyword evidence="1" id="KW-1133">Transmembrane helix</keyword>
<proteinExistence type="predicted"/>
<sequence length="449" mass="50428">MGFKHDTVAWLETLVVAIISTYVWTRSGVLLPNSHDSFLWPIIGPLLISLRYGFAKGVICALAMSAMLAALLERSNLIEYFPSYVSVGMMLIIMIAGEFRDQWDDITQKNLAEFEYINQRRASLAQSYQLLKVSHDQLEQRTAGQTVSLRASVSELQKIATLHNERRLEFLGEPILNLLSEIGGIEVGGIYSVDSKDTAHRKQRAGYEKLNPLPHAEIGTDHLLDTSDPMFKDMMERKQLLSPAKLDEHHTHSSRYQLCIPMVDTHDDLQGCIVAESAKFFMLTPANIALLSLVANHAADLLCDAIVAPILQESDKEAFLRYIDRAEQNRLDQGIDSTLVYCVDHVGTHHETLQSIVKFRRGADVYWSFTTSSGKPALAVLLPLTNASHAAQYVGRLEKLLQDDLGDNRNEVSIWGPWVIDRDDQDIDAAMRELGIVNDHMAIFASHRY</sequence>
<keyword evidence="4" id="KW-1185">Reference proteome</keyword>
<evidence type="ECO:0000256" key="1">
    <source>
        <dbReference type="SAM" id="Phobius"/>
    </source>
</evidence>
<accession>A0AAV5NYK1</accession>
<dbReference type="EMBL" id="BSNX01000073">
    <property type="protein sequence ID" value="GLQ75383.1"/>
    <property type="molecule type" value="Genomic_DNA"/>
</dbReference>
<feature type="transmembrane region" description="Helical" evidence="1">
    <location>
        <begin position="77"/>
        <end position="97"/>
    </location>
</feature>
<dbReference type="InterPro" id="IPR029016">
    <property type="entry name" value="GAF-like_dom_sf"/>
</dbReference>
<evidence type="ECO:0000313" key="3">
    <source>
        <dbReference type="EMBL" id="GLQ75383.1"/>
    </source>
</evidence>
<dbReference type="AlphaFoldDB" id="A0AAV5NYK1"/>
<name>A0AAV5NYK1_9VIBR</name>
<comment type="caution">
    <text evidence="3">The sequence shown here is derived from an EMBL/GenBank/DDBJ whole genome shotgun (WGS) entry which is preliminary data.</text>
</comment>
<dbReference type="InterPro" id="IPR031583">
    <property type="entry name" value="PelD_GGDEF"/>
</dbReference>
<protein>
    <recommendedName>
        <fullName evidence="2">PelD GGDEF domain-containing protein</fullName>
    </recommendedName>
</protein>
<dbReference type="InterPro" id="IPR038367">
    <property type="entry name" value="PelD_GGDEF_sf"/>
</dbReference>
<keyword evidence="1" id="KW-0812">Transmembrane</keyword>
<reference evidence="4" key="1">
    <citation type="journal article" date="2019" name="Int. J. Syst. Evol. Microbiol.">
        <title>The Global Catalogue of Microorganisms (GCM) 10K type strain sequencing project: providing services to taxonomists for standard genome sequencing and annotation.</title>
        <authorList>
            <consortium name="The Broad Institute Genomics Platform"/>
            <consortium name="The Broad Institute Genome Sequencing Center for Infectious Disease"/>
            <person name="Wu L."/>
            <person name="Ma J."/>
        </authorList>
    </citation>
    <scope>NUCLEOTIDE SEQUENCE [LARGE SCALE GENOMIC DNA]</scope>
    <source>
        <strain evidence="4">NBRC 15640</strain>
    </source>
</reference>
<organism evidence="3 4">
    <name type="scientific">Vibrio penaeicida</name>
    <dbReference type="NCBI Taxonomy" id="104609"/>
    <lineage>
        <taxon>Bacteria</taxon>
        <taxon>Pseudomonadati</taxon>
        <taxon>Pseudomonadota</taxon>
        <taxon>Gammaproteobacteria</taxon>
        <taxon>Vibrionales</taxon>
        <taxon>Vibrionaceae</taxon>
        <taxon>Vibrio</taxon>
    </lineage>
</organism>
<feature type="transmembrane region" description="Helical" evidence="1">
    <location>
        <begin position="7"/>
        <end position="25"/>
    </location>
</feature>
<dbReference type="Pfam" id="PF16963">
    <property type="entry name" value="PelD_GGDEF"/>
    <property type="match status" value="1"/>
</dbReference>
<dbReference type="Gene3D" id="3.30.70.2880">
    <property type="match status" value="1"/>
</dbReference>
<gene>
    <name evidence="3" type="ORF">GCM10007932_47450</name>
</gene>
<feature type="domain" description="PelD GGDEF" evidence="2">
    <location>
        <begin position="322"/>
        <end position="413"/>
    </location>
</feature>
<feature type="transmembrane region" description="Helical" evidence="1">
    <location>
        <begin position="37"/>
        <end position="70"/>
    </location>
</feature>
<dbReference type="SUPFAM" id="SSF55781">
    <property type="entry name" value="GAF domain-like"/>
    <property type="match status" value="1"/>
</dbReference>
<evidence type="ECO:0000259" key="2">
    <source>
        <dbReference type="Pfam" id="PF16963"/>
    </source>
</evidence>